<organism evidence="1 2">
    <name type="scientific">Fervidobacterium islandicum</name>
    <dbReference type="NCBI Taxonomy" id="2423"/>
    <lineage>
        <taxon>Bacteria</taxon>
        <taxon>Thermotogati</taxon>
        <taxon>Thermotogota</taxon>
        <taxon>Thermotogae</taxon>
        <taxon>Thermotogales</taxon>
        <taxon>Fervidobacteriaceae</taxon>
        <taxon>Fervidobacterium</taxon>
    </lineage>
</organism>
<dbReference type="PROSITE" id="PS51257">
    <property type="entry name" value="PROKAR_LIPOPROTEIN"/>
    <property type="match status" value="1"/>
</dbReference>
<dbReference type="RefSeq" id="WP_033191703.1">
    <property type="nucleotide sequence ID" value="NZ_CP014334.2"/>
</dbReference>
<evidence type="ECO:0000313" key="1">
    <source>
        <dbReference type="EMBL" id="AMW33456.1"/>
    </source>
</evidence>
<dbReference type="Proteomes" id="UP000093740">
    <property type="component" value="Chromosome"/>
</dbReference>
<name>A0AAI8CMZ9_FERIS</name>
<dbReference type="KEGG" id="fia:NA23_09570"/>
<dbReference type="AlphaFoldDB" id="A0AAI8CMZ9"/>
<dbReference type="EMBL" id="CP014334">
    <property type="protein sequence ID" value="AMW33456.1"/>
    <property type="molecule type" value="Genomic_DNA"/>
</dbReference>
<accession>A0AAI8CMZ9</accession>
<sequence>MRKFYMVFTIVVIALILFSCGLKLPSKSPEKVKVQYTKYLEFPLTTLDFKVKDLVDSFANELGRDLTLEKTDPVTLKYATEITYSPGTLLQDVQKQLQSKLGELGNRFSYKIDTNYFIQSLSGQIELPSISSIEQQVNLSEVEIGDLELISNLSVPVTNGVNTFDVPSAVLSQLIFSEANLKSVNVRFDISPVVVSNSALIIDGFAYPLQANGTKNLANVLIKKTSSVKIRFESTSSGIATISLSFKNQVVDYFKDLDTSKLSSQKISISIAQNIPITTGTWKMALGGTVDVKLTISGFSGNISQSYNAKSGSVNIGSGSSNSTTARINLNDTELFTVGDGISITGTVELTGLVSADLRTNPKIEIKPNVQVKKIENYPITVTLPLPNNLTELKFTSDSGYMLLTFTGLSEVRALGTFGANELQDTSAGIKIPFKNISLPSTIDALISGNVNSNTVFYTVNLPEDQTIKIQTAKISGINISPIAFSQQVPTEVLDFISEATATIKAKINYNVTGTSGISLNISSNIFEEGNDTHTLSGAGSIELRAVNKLFDFASFTSFNMTIQPTVPDPVVVENVNIRDGVNLWVEPSIEVFEISKVKLKGQTYTQNIGRLINFGDIFKDAFAFIKDLILDINAPIYFDITNSTIPATLTLNISGTSVEIGKGEERNIGDTITSLIKQGAPLELGITIKTAPGELSKDSEINVRFQFSFPISAKTPDSQDVILNSGTIDLSALEPLKDIIENVSVKYKTYNNTTGLKAQLKLGPNGEVNVTLTDTVTSVTVDKAKIISIAKSNTPYQILLPKDKNIALNYTGKLSVAPYIAVDLKVATEVKLGN</sequence>
<evidence type="ECO:0000313" key="2">
    <source>
        <dbReference type="Proteomes" id="UP000093740"/>
    </source>
</evidence>
<reference evidence="1 2" key="1">
    <citation type="journal article" date="2015" name="Stand. Genomic Sci.">
        <title>Genome sequence of a native-feather degrading extremely thermophilic Eubacterium, Fervidobacterium islandicum AW-1.</title>
        <authorList>
            <person name="Lee Y.J."/>
            <person name="Jeong H."/>
            <person name="Park G.S."/>
            <person name="Kwak Y."/>
            <person name="Lee S.J."/>
            <person name="Lee S.J."/>
            <person name="Park M.K."/>
            <person name="Kim J.Y."/>
            <person name="Kang H.K."/>
            <person name="Shin J.H."/>
            <person name="Lee D.W."/>
        </authorList>
    </citation>
    <scope>NUCLEOTIDE SEQUENCE [LARGE SCALE GENOMIC DNA]</scope>
    <source>
        <strain evidence="1 2">AW-1</strain>
    </source>
</reference>
<keyword evidence="2" id="KW-1185">Reference proteome</keyword>
<gene>
    <name evidence="1" type="ORF">NA23_09570</name>
</gene>
<proteinExistence type="predicted"/>
<protein>
    <submittedName>
        <fullName evidence="1">Uncharacterized protein</fullName>
    </submittedName>
</protein>